<evidence type="ECO:0000256" key="10">
    <source>
        <dbReference type="ARBA" id="ARBA00023239"/>
    </source>
</evidence>
<dbReference type="PROSITE" id="PS01305">
    <property type="entry name" value="MOAA_NIFB_PQQE"/>
    <property type="match status" value="1"/>
</dbReference>
<keyword evidence="8 12" id="KW-0342">GTP-binding</keyword>
<feature type="binding site" evidence="12">
    <location>
        <position position="209"/>
    </location>
    <ligand>
        <name>S-adenosyl-L-methionine</name>
        <dbReference type="ChEBI" id="CHEBI:59789"/>
    </ligand>
</feature>
<dbReference type="Pfam" id="PF06463">
    <property type="entry name" value="Mob_synth_C"/>
    <property type="match status" value="1"/>
</dbReference>
<dbReference type="CDD" id="cd01335">
    <property type="entry name" value="Radical_SAM"/>
    <property type="match status" value="1"/>
</dbReference>
<evidence type="ECO:0000256" key="8">
    <source>
        <dbReference type="ARBA" id="ARBA00023134"/>
    </source>
</evidence>
<evidence type="ECO:0000259" key="13">
    <source>
        <dbReference type="PROSITE" id="PS51918"/>
    </source>
</evidence>
<accession>A0A842HG32</accession>
<dbReference type="Proteomes" id="UP000546464">
    <property type="component" value="Unassembled WGS sequence"/>
</dbReference>
<dbReference type="NCBIfam" id="TIGR02666">
    <property type="entry name" value="moaA"/>
    <property type="match status" value="1"/>
</dbReference>
<keyword evidence="7 12" id="KW-0411">Iron-sulfur</keyword>
<dbReference type="SFLD" id="SFLDG01386">
    <property type="entry name" value="main_SPASM_domain-containing"/>
    <property type="match status" value="1"/>
</dbReference>
<dbReference type="InterPro" id="IPR040064">
    <property type="entry name" value="MoaA-like"/>
</dbReference>
<feature type="binding site" evidence="12">
    <location>
        <position position="275"/>
    </location>
    <ligand>
        <name>[4Fe-4S] cluster</name>
        <dbReference type="ChEBI" id="CHEBI:49883"/>
        <label>2</label>
        <note>4Fe-4S-substrate</note>
    </ligand>
</feature>
<comment type="cofactor">
    <cofactor evidence="12">
        <name>[4Fe-4S] cluster</name>
        <dbReference type="ChEBI" id="CHEBI:49883"/>
    </cofactor>
    <text evidence="12">Binds 2 [4Fe-4S] clusters. Binds 1 [4Fe-4S] cluster coordinated with 3 cysteines and an exchangeable S-adenosyl-L-methionine and 1 [4Fe-4S] cluster coordinated with 3 cysteines and the GTP-derived substrate.</text>
</comment>
<reference evidence="14 15" key="1">
    <citation type="submission" date="2020-07" db="EMBL/GenBank/DDBJ databases">
        <authorList>
            <person name="Feng X."/>
        </authorList>
    </citation>
    <scope>NUCLEOTIDE SEQUENCE [LARGE SCALE GENOMIC DNA]</scope>
    <source>
        <strain evidence="14 15">JCM31066</strain>
    </source>
</reference>
<organism evidence="14 15">
    <name type="scientific">Ruficoccus amylovorans</name>
    <dbReference type="NCBI Taxonomy" id="1804625"/>
    <lineage>
        <taxon>Bacteria</taxon>
        <taxon>Pseudomonadati</taxon>
        <taxon>Verrucomicrobiota</taxon>
        <taxon>Opitutia</taxon>
        <taxon>Puniceicoccales</taxon>
        <taxon>Cerasicoccaceae</taxon>
        <taxon>Ruficoccus</taxon>
    </lineage>
</organism>
<evidence type="ECO:0000256" key="9">
    <source>
        <dbReference type="ARBA" id="ARBA00023150"/>
    </source>
</evidence>
<evidence type="ECO:0000256" key="11">
    <source>
        <dbReference type="ARBA" id="ARBA00048697"/>
    </source>
</evidence>
<dbReference type="PROSITE" id="PS51918">
    <property type="entry name" value="RADICAL_SAM"/>
    <property type="match status" value="1"/>
</dbReference>
<dbReference type="GO" id="GO:0006777">
    <property type="term" value="P:Mo-molybdopterin cofactor biosynthetic process"/>
    <property type="evidence" value="ECO:0007669"/>
    <property type="project" value="UniProtKB-UniRule"/>
</dbReference>
<dbReference type="GO" id="GO:0061798">
    <property type="term" value="F:GTP 3',8'-cyclase activity"/>
    <property type="evidence" value="ECO:0007669"/>
    <property type="project" value="UniProtKB-UniRule"/>
</dbReference>
<keyword evidence="4 12" id="KW-0479">Metal-binding</keyword>
<feature type="binding site" evidence="12">
    <location>
        <position position="83"/>
    </location>
    <ligand>
        <name>GTP</name>
        <dbReference type="ChEBI" id="CHEBI:37565"/>
    </ligand>
</feature>
<dbReference type="GO" id="GO:0005525">
    <property type="term" value="F:GTP binding"/>
    <property type="evidence" value="ECO:0007669"/>
    <property type="project" value="UniProtKB-UniRule"/>
</dbReference>
<dbReference type="CDD" id="cd21117">
    <property type="entry name" value="Twitch_MoaA"/>
    <property type="match status" value="1"/>
</dbReference>
<dbReference type="EMBL" id="JACHVB010000042">
    <property type="protein sequence ID" value="MBC2595483.1"/>
    <property type="molecule type" value="Genomic_DNA"/>
</dbReference>
<evidence type="ECO:0000256" key="2">
    <source>
        <dbReference type="ARBA" id="ARBA00022485"/>
    </source>
</evidence>
<evidence type="ECO:0000313" key="14">
    <source>
        <dbReference type="EMBL" id="MBC2595483.1"/>
    </source>
</evidence>
<dbReference type="InterPro" id="IPR013483">
    <property type="entry name" value="MoaA"/>
</dbReference>
<dbReference type="EC" id="4.1.99.22" evidence="1 12"/>
<gene>
    <name evidence="12 14" type="primary">moaA</name>
    <name evidence="14" type="ORF">H5P28_14545</name>
</gene>
<feature type="binding site" evidence="12">
    <location>
        <position position="36"/>
    </location>
    <ligand>
        <name>[4Fe-4S] cluster</name>
        <dbReference type="ChEBI" id="CHEBI:49883"/>
        <label>1</label>
        <note>4Fe-4S-S-AdoMet</note>
    </ligand>
</feature>
<comment type="caution">
    <text evidence="14">The sequence shown here is derived from an EMBL/GenBank/DDBJ whole genome shotgun (WGS) entry which is preliminary data.</text>
</comment>
<dbReference type="AlphaFoldDB" id="A0A842HG32"/>
<dbReference type="SFLD" id="SFLDS00029">
    <property type="entry name" value="Radical_SAM"/>
    <property type="match status" value="1"/>
</dbReference>
<dbReference type="GO" id="GO:0061799">
    <property type="term" value="F:cyclic pyranopterin monophosphate synthase activity"/>
    <property type="evidence" value="ECO:0007669"/>
    <property type="project" value="TreeGrafter"/>
</dbReference>
<comment type="catalytic activity">
    <reaction evidence="11 12">
        <text>GTP + AH2 + S-adenosyl-L-methionine = (8S)-3',8-cyclo-7,8-dihydroguanosine 5'-triphosphate + 5'-deoxyadenosine + L-methionine + A + H(+)</text>
        <dbReference type="Rhea" id="RHEA:49576"/>
        <dbReference type="ChEBI" id="CHEBI:13193"/>
        <dbReference type="ChEBI" id="CHEBI:15378"/>
        <dbReference type="ChEBI" id="CHEBI:17319"/>
        <dbReference type="ChEBI" id="CHEBI:17499"/>
        <dbReference type="ChEBI" id="CHEBI:37565"/>
        <dbReference type="ChEBI" id="CHEBI:57844"/>
        <dbReference type="ChEBI" id="CHEBI:59789"/>
        <dbReference type="ChEBI" id="CHEBI:131766"/>
        <dbReference type="EC" id="4.1.99.22"/>
    </reaction>
</comment>
<dbReference type="GO" id="GO:1904047">
    <property type="term" value="F:S-adenosyl-L-methionine binding"/>
    <property type="evidence" value="ECO:0007669"/>
    <property type="project" value="UniProtKB-UniRule"/>
</dbReference>
<dbReference type="InterPro" id="IPR058240">
    <property type="entry name" value="rSAM_sf"/>
</dbReference>
<dbReference type="InterPro" id="IPR010505">
    <property type="entry name" value="MoaA_twitch"/>
</dbReference>
<evidence type="ECO:0000256" key="5">
    <source>
        <dbReference type="ARBA" id="ARBA00022741"/>
    </source>
</evidence>
<feature type="binding site" evidence="12">
    <location>
        <begin position="277"/>
        <end position="279"/>
    </location>
    <ligand>
        <name>GTP</name>
        <dbReference type="ChEBI" id="CHEBI:37565"/>
    </ligand>
</feature>
<evidence type="ECO:0000256" key="1">
    <source>
        <dbReference type="ARBA" id="ARBA00012167"/>
    </source>
</evidence>
<evidence type="ECO:0000256" key="12">
    <source>
        <dbReference type="HAMAP-Rule" id="MF_01225"/>
    </source>
</evidence>
<comment type="pathway">
    <text evidence="12">Cofactor biosynthesis; molybdopterin biosynthesis.</text>
</comment>
<dbReference type="SFLD" id="SFLDG01383">
    <property type="entry name" value="cyclic_pyranopterin_phosphate"/>
    <property type="match status" value="1"/>
</dbReference>
<protein>
    <recommendedName>
        <fullName evidence="1 12">GTP 3',8-cyclase</fullName>
        <ecNumber evidence="1 12">4.1.99.22</ecNumber>
    </recommendedName>
    <alternativeName>
        <fullName evidence="12">Molybdenum cofactor biosynthesis protein A</fullName>
    </alternativeName>
</protein>
<keyword evidence="6 12" id="KW-0408">Iron</keyword>
<feature type="binding site" evidence="12">
    <location>
        <position position="40"/>
    </location>
    <ligand>
        <name>[4Fe-4S] cluster</name>
        <dbReference type="ChEBI" id="CHEBI:49883"/>
        <label>1</label>
        <note>4Fe-4S-S-AdoMet</note>
    </ligand>
</feature>
<comment type="similarity">
    <text evidence="12">Belongs to the radical SAM superfamily. MoaA family.</text>
</comment>
<dbReference type="InterPro" id="IPR000385">
    <property type="entry name" value="MoaA_NifB_PqqE_Fe-S-bd_CS"/>
</dbReference>
<dbReference type="Pfam" id="PF04055">
    <property type="entry name" value="Radical_SAM"/>
    <property type="match status" value="1"/>
</dbReference>
<dbReference type="InterPro" id="IPR013785">
    <property type="entry name" value="Aldolase_TIM"/>
</dbReference>
<evidence type="ECO:0000256" key="6">
    <source>
        <dbReference type="ARBA" id="ARBA00023004"/>
    </source>
</evidence>
<feature type="binding site" evidence="12">
    <location>
        <position position="272"/>
    </location>
    <ligand>
        <name>[4Fe-4S] cluster</name>
        <dbReference type="ChEBI" id="CHEBI:49883"/>
        <label>2</label>
        <note>4Fe-4S-substrate</note>
    </ligand>
</feature>
<dbReference type="PANTHER" id="PTHR22960">
    <property type="entry name" value="MOLYBDOPTERIN COFACTOR SYNTHESIS PROTEIN A"/>
    <property type="match status" value="1"/>
</dbReference>
<keyword evidence="2 12" id="KW-0004">4Fe-4S</keyword>
<feature type="binding site" evidence="12">
    <location>
        <position position="43"/>
    </location>
    <ligand>
        <name>[4Fe-4S] cluster</name>
        <dbReference type="ChEBI" id="CHEBI:49883"/>
        <label>1</label>
        <note>4Fe-4S-S-AdoMet</note>
    </ligand>
</feature>
<feature type="domain" description="Radical SAM core" evidence="13">
    <location>
        <begin position="20"/>
        <end position="238"/>
    </location>
</feature>
<dbReference type="GO" id="GO:0051539">
    <property type="term" value="F:4 iron, 4 sulfur cluster binding"/>
    <property type="evidence" value="ECO:0007669"/>
    <property type="project" value="UniProtKB-UniRule"/>
</dbReference>
<keyword evidence="15" id="KW-1185">Reference proteome</keyword>
<dbReference type="PANTHER" id="PTHR22960:SF0">
    <property type="entry name" value="MOLYBDENUM COFACTOR BIOSYNTHESIS PROTEIN 1"/>
    <property type="match status" value="1"/>
</dbReference>
<dbReference type="Gene3D" id="3.20.20.70">
    <property type="entry name" value="Aldolase class I"/>
    <property type="match status" value="1"/>
</dbReference>
<sequence>MPTATLAAPSTPAHHALADQRGRLLRDLRLSVIDRCNLRCQYCLPARLHGDDFPFLPAARLLSFEQIEALVSAFIDLGVEKIRLTGGEPLLRPRLPELVARLRALGPHLNLALTTNGLRLNTACNELADAGLNRVNVSLDGLSPTVAERMAGRPLPVEQVWHAILQARSAGLQVKVNTVVRRGVNESEILPLARRCREHAIPLRFIEYMDVGTTNNWSEGDVVTGAEIRQRLASLPPLVPVPPQPGDVARRYRYADGSGEIGLINSISEPFCGGCTRARVSAEGRLYACLFASEGVDLKPWLSTAESSAGSLTARITSAWRQRYDRYSELRKKQPLTNRKRSEMWQLGG</sequence>
<dbReference type="InterPro" id="IPR006638">
    <property type="entry name" value="Elp3/MiaA/NifB-like_rSAM"/>
</dbReference>
<proteinExistence type="inferred from homology"/>
<keyword evidence="5 12" id="KW-0547">Nucleotide-binding</keyword>
<dbReference type="RefSeq" id="WP_185676437.1">
    <property type="nucleotide sequence ID" value="NZ_JACHVB010000042.1"/>
</dbReference>
<evidence type="ECO:0000313" key="15">
    <source>
        <dbReference type="Proteomes" id="UP000546464"/>
    </source>
</evidence>
<dbReference type="SUPFAM" id="SSF102114">
    <property type="entry name" value="Radical SAM enzymes"/>
    <property type="match status" value="1"/>
</dbReference>
<evidence type="ECO:0000256" key="3">
    <source>
        <dbReference type="ARBA" id="ARBA00022691"/>
    </source>
</evidence>
<comment type="subunit">
    <text evidence="12">Monomer and homodimer.</text>
</comment>
<comment type="function">
    <text evidence="12">Catalyzes the cyclization of GTP to (8S)-3',8-cyclo-7,8-dihydroguanosine 5'-triphosphate.</text>
</comment>
<feature type="binding site" evidence="12">
    <location>
        <position position="42"/>
    </location>
    <ligand>
        <name>S-adenosyl-L-methionine</name>
        <dbReference type="ChEBI" id="CHEBI:59789"/>
    </ligand>
</feature>
<keyword evidence="3 12" id="KW-0949">S-adenosyl-L-methionine</keyword>
<dbReference type="InterPro" id="IPR050105">
    <property type="entry name" value="MoCo_biosynth_MoaA/MoaC"/>
</dbReference>
<dbReference type="SMART" id="SM00729">
    <property type="entry name" value="Elp3"/>
    <property type="match status" value="1"/>
</dbReference>
<name>A0A842HG32_9BACT</name>
<keyword evidence="9 12" id="KW-0501">Molybdenum cofactor biosynthesis</keyword>
<feature type="binding site" evidence="12">
    <location>
        <position position="289"/>
    </location>
    <ligand>
        <name>[4Fe-4S] cluster</name>
        <dbReference type="ChEBI" id="CHEBI:49883"/>
        <label>2</label>
        <note>4Fe-4S-substrate</note>
    </ligand>
</feature>
<dbReference type="UniPathway" id="UPA00344"/>
<dbReference type="HAMAP" id="MF_01225_B">
    <property type="entry name" value="MoaA_B"/>
    <property type="match status" value="1"/>
</dbReference>
<feature type="binding site" evidence="12">
    <location>
        <position position="175"/>
    </location>
    <ligand>
        <name>GTP</name>
        <dbReference type="ChEBI" id="CHEBI:37565"/>
    </ligand>
</feature>
<feature type="binding site" evidence="12">
    <location>
        <position position="87"/>
    </location>
    <ligand>
        <name>S-adenosyl-L-methionine</name>
        <dbReference type="ChEBI" id="CHEBI:59789"/>
    </ligand>
</feature>
<feature type="binding site" evidence="12">
    <location>
        <position position="138"/>
    </location>
    <ligand>
        <name>S-adenosyl-L-methionine</name>
        <dbReference type="ChEBI" id="CHEBI:59789"/>
    </ligand>
</feature>
<dbReference type="InterPro" id="IPR007197">
    <property type="entry name" value="rSAM"/>
</dbReference>
<evidence type="ECO:0000256" key="4">
    <source>
        <dbReference type="ARBA" id="ARBA00022723"/>
    </source>
</evidence>
<feature type="binding site" evidence="12">
    <location>
        <position position="114"/>
    </location>
    <ligand>
        <name>GTP</name>
        <dbReference type="ChEBI" id="CHEBI:37565"/>
    </ligand>
</feature>
<keyword evidence="10 12" id="KW-0456">Lyase</keyword>
<evidence type="ECO:0000256" key="7">
    <source>
        <dbReference type="ARBA" id="ARBA00023014"/>
    </source>
</evidence>
<feature type="binding site" evidence="12">
    <location>
        <position position="29"/>
    </location>
    <ligand>
        <name>GTP</name>
        <dbReference type="ChEBI" id="CHEBI:37565"/>
    </ligand>
</feature>
<dbReference type="SFLD" id="SFLDG01067">
    <property type="entry name" value="SPASM/twitch_domain_containing"/>
    <property type="match status" value="1"/>
</dbReference>
<dbReference type="GO" id="GO:0046872">
    <property type="term" value="F:metal ion binding"/>
    <property type="evidence" value="ECO:0007669"/>
    <property type="project" value="UniProtKB-KW"/>
</dbReference>